<evidence type="ECO:0000256" key="3">
    <source>
        <dbReference type="ARBA" id="ARBA00022989"/>
    </source>
</evidence>
<evidence type="ECO:0000256" key="1">
    <source>
        <dbReference type="ARBA" id="ARBA00004141"/>
    </source>
</evidence>
<evidence type="ECO:0000256" key="4">
    <source>
        <dbReference type="ARBA" id="ARBA00023136"/>
    </source>
</evidence>
<dbReference type="PANTHER" id="PTHR47804:SF3">
    <property type="entry name" value="PROTEIN BRE4"/>
    <property type="match status" value="1"/>
</dbReference>
<feature type="compositionally biased region" description="Polar residues" evidence="5">
    <location>
        <begin position="379"/>
        <end position="389"/>
    </location>
</feature>
<evidence type="ECO:0000313" key="7">
    <source>
        <dbReference type="EMBL" id="GJN91550.1"/>
    </source>
</evidence>
<keyword evidence="3 6" id="KW-1133">Transmembrane helix</keyword>
<comment type="caution">
    <text evidence="7">The sequence shown here is derived from an EMBL/GenBank/DDBJ whole genome shotgun (WGS) entry which is preliminary data.</text>
</comment>
<keyword evidence="2 6" id="KW-0812">Transmembrane</keyword>
<feature type="transmembrane region" description="Helical" evidence="6">
    <location>
        <begin position="748"/>
        <end position="766"/>
    </location>
</feature>
<feature type="transmembrane region" description="Helical" evidence="6">
    <location>
        <begin position="43"/>
        <end position="63"/>
    </location>
</feature>
<dbReference type="EMBL" id="BQKY01000009">
    <property type="protein sequence ID" value="GJN91550.1"/>
    <property type="molecule type" value="Genomic_DNA"/>
</dbReference>
<keyword evidence="4 6" id="KW-0472">Membrane</keyword>
<dbReference type="InterPro" id="IPR052430">
    <property type="entry name" value="IVT-Associated"/>
</dbReference>
<comment type="subcellular location">
    <subcellularLocation>
        <location evidence="1">Membrane</location>
        <topology evidence="1">Multi-pass membrane protein</topology>
    </subcellularLocation>
</comment>
<feature type="transmembrane region" description="Helical" evidence="6">
    <location>
        <begin position="722"/>
        <end position="741"/>
    </location>
</feature>
<evidence type="ECO:0008006" key="9">
    <source>
        <dbReference type="Google" id="ProtNLM"/>
    </source>
</evidence>
<dbReference type="AlphaFoldDB" id="A0AAV5GG57"/>
<sequence>MAVKDLLPRMSSRQVIATSKGCLAYTIAFILIFIHPFSRLNPYPVTLSGAVLITIAGQPGLAVGACWDQAIFAALGVGLGGGAFAILAKLAHSRVAQGFVFAVMVYFAALVKAQSLRYFGMSLLFIILAFSGIYTSALSGGIFVPEYLEAYLASYCWGFAIVLVVNLVVLPHSSEKELREILVISLEHISTFSHLIAKTYNLDLSDEERVARDALNQSIRADMGVLNQKLAQAGLEINYSRWSMQDYSLMVAKIRAMQHGLITSYSSLVSMEQYDPRALEIIKQELHDTAASKSFNRLRRGADLSFADIVAELAVGKAVYHSPAPGERHWDDFKDEHDSHDLEAGRNRARGFSLSRPAAQPESMQQRVAAKLRKEVATAGSTPTVSRRPSVSGAPDSIVNSSFATEAAAALAAAGAKKDRKLEDKVAFMRDCWKIFEDSQLAAIQSMLATGLPDDDELRLHRPGPSMAEQYLNPPARFDPRVQAATTATAPSSTAPSLAKRATDGSGSGDDKEKAPPSSYSSAGSDTLRTSEMICGSAVMRTFAFLAGMGAVVNELASLYEHIVQKAGDTPRRKKLRFHVFERKAQKAAAAPGPSDKSKMTLREAIARLSGRDFVPPTRTFWQRIAQLERLARSPDSIYAAKTAAAVSVYAVFILAPSLTSFFVDYGLTSGIITIVVAMSPTLGQTLLTFVIQILGTGFGSVLGLLILRIFLDVGGYTFNPYGIVCLLALAAWPLSAIIYVKPQFFAGALLAMNAAGVLIITLWTYNEVPGQIRPFDSPAYRCAKQLVAMCIALAIAGIFQIFILRQPARQNLRQKVARISWSLNALAVLFSYLSEAMMPMMADSSKSSPPDWEAVAVVRQELIAREVAIQGELLTLMPLMKFASVEPTFGQPFKAAVIARVIRSHQLILDRLRESRTAIGTEGFSPAIRRNFSDVLVPYRKQGKRVTRALFYFTATSLSTKQPLPPDLPSMVATSRNIQHDAMVLSRRLTKTEEGRQILSSQVFLRYWFFLTAFSSTAYLLEGMEPELRELFGTQEDSPFIADALADAAF</sequence>
<feature type="transmembrane region" description="Helical" evidence="6">
    <location>
        <begin position="687"/>
        <end position="710"/>
    </location>
</feature>
<dbReference type="GO" id="GO:0016020">
    <property type="term" value="C:membrane"/>
    <property type="evidence" value="ECO:0007669"/>
    <property type="project" value="UniProtKB-SubCell"/>
</dbReference>
<feature type="compositionally biased region" description="Low complexity" evidence="5">
    <location>
        <begin position="484"/>
        <end position="497"/>
    </location>
</feature>
<dbReference type="PANTHER" id="PTHR47804">
    <property type="entry name" value="60S RIBOSOMAL PROTEIN L19"/>
    <property type="match status" value="1"/>
</dbReference>
<evidence type="ECO:0000256" key="6">
    <source>
        <dbReference type="SAM" id="Phobius"/>
    </source>
</evidence>
<evidence type="ECO:0000313" key="8">
    <source>
        <dbReference type="Proteomes" id="UP001342314"/>
    </source>
</evidence>
<feature type="compositionally biased region" description="Polar residues" evidence="5">
    <location>
        <begin position="518"/>
        <end position="527"/>
    </location>
</feature>
<name>A0AAV5GG57_9BASI</name>
<accession>A0AAV5GG57</accession>
<evidence type="ECO:0000256" key="5">
    <source>
        <dbReference type="SAM" id="MobiDB-lite"/>
    </source>
</evidence>
<proteinExistence type="predicted"/>
<reference evidence="7 8" key="1">
    <citation type="submission" date="2021-12" db="EMBL/GenBank/DDBJ databases">
        <title>High titer production of polyol ester of fatty acids by Rhodotorula paludigena BS15 towards product separation-free biomass refinery.</title>
        <authorList>
            <person name="Mano J."/>
            <person name="Ono H."/>
            <person name="Tanaka T."/>
            <person name="Naito K."/>
            <person name="Sushida H."/>
            <person name="Ike M."/>
            <person name="Tokuyasu K."/>
            <person name="Kitaoka M."/>
        </authorList>
    </citation>
    <scope>NUCLEOTIDE SEQUENCE [LARGE SCALE GENOMIC DNA]</scope>
    <source>
        <strain evidence="7 8">BS15</strain>
    </source>
</reference>
<organism evidence="7 8">
    <name type="scientific">Rhodotorula paludigena</name>
    <dbReference type="NCBI Taxonomy" id="86838"/>
    <lineage>
        <taxon>Eukaryota</taxon>
        <taxon>Fungi</taxon>
        <taxon>Dikarya</taxon>
        <taxon>Basidiomycota</taxon>
        <taxon>Pucciniomycotina</taxon>
        <taxon>Microbotryomycetes</taxon>
        <taxon>Sporidiobolales</taxon>
        <taxon>Sporidiobolaceae</taxon>
        <taxon>Rhodotorula</taxon>
    </lineage>
</organism>
<evidence type="ECO:0000256" key="2">
    <source>
        <dbReference type="ARBA" id="ARBA00022692"/>
    </source>
</evidence>
<feature type="region of interest" description="Disordered" evidence="5">
    <location>
        <begin position="483"/>
        <end position="527"/>
    </location>
</feature>
<protein>
    <recommendedName>
        <fullName evidence="9">ER transporter 6TM N-terminal domain-containing protein</fullName>
    </recommendedName>
</protein>
<feature type="transmembrane region" description="Helical" evidence="6">
    <location>
        <begin position="94"/>
        <end position="111"/>
    </location>
</feature>
<dbReference type="Proteomes" id="UP001342314">
    <property type="component" value="Unassembled WGS sequence"/>
</dbReference>
<gene>
    <name evidence="7" type="ORF">Rhopal_004573-T1</name>
</gene>
<feature type="region of interest" description="Disordered" evidence="5">
    <location>
        <begin position="454"/>
        <end position="473"/>
    </location>
</feature>
<keyword evidence="8" id="KW-1185">Reference proteome</keyword>
<feature type="transmembrane region" description="Helical" evidence="6">
    <location>
        <begin position="21"/>
        <end position="37"/>
    </location>
</feature>
<feature type="transmembrane region" description="Helical" evidence="6">
    <location>
        <begin position="70"/>
        <end position="88"/>
    </location>
</feature>
<feature type="transmembrane region" description="Helical" evidence="6">
    <location>
        <begin position="150"/>
        <end position="170"/>
    </location>
</feature>
<feature type="transmembrane region" description="Helical" evidence="6">
    <location>
        <begin position="662"/>
        <end position="680"/>
    </location>
</feature>
<feature type="transmembrane region" description="Helical" evidence="6">
    <location>
        <begin position="123"/>
        <end position="144"/>
    </location>
</feature>
<feature type="transmembrane region" description="Helical" evidence="6">
    <location>
        <begin position="786"/>
        <end position="805"/>
    </location>
</feature>
<feature type="region of interest" description="Disordered" evidence="5">
    <location>
        <begin position="376"/>
        <end position="395"/>
    </location>
</feature>